<dbReference type="PANTHER" id="PTHR32122:SF1">
    <property type="entry name" value="TATA BOX-BINDING PROTEIN-ASSOCIATED FACTOR RNA POLYMERASE I SUBUNIT A"/>
    <property type="match status" value="1"/>
</dbReference>
<dbReference type="Pfam" id="PF14929">
    <property type="entry name" value="TAF1_subA"/>
    <property type="match status" value="1"/>
</dbReference>
<dbReference type="AlphaFoldDB" id="A0A9L0TBX5"/>
<name>A0A9L0TBX5_HORSE</name>
<dbReference type="PANTHER" id="PTHR32122">
    <property type="entry name" value="TATA BOX-BINDING PROTEIN ASSOCIATED FACTOR RNA POLYMERASE I SUBUNIT A"/>
    <property type="match status" value="1"/>
</dbReference>
<dbReference type="Ensembl" id="ENSECAT00000091705.1">
    <property type="protein sequence ID" value="ENSECAP00000084606.1"/>
    <property type="gene ID" value="ENSECAG00000057605.1"/>
</dbReference>
<accession>A0A9L0TBX5</accession>
<reference evidence="1" key="2">
    <citation type="submission" date="2025-08" db="UniProtKB">
        <authorList>
            <consortium name="Ensembl"/>
        </authorList>
    </citation>
    <scope>IDENTIFICATION</scope>
    <source>
        <strain evidence="1">Thoroughbred</strain>
    </source>
</reference>
<evidence type="ECO:0000313" key="1">
    <source>
        <dbReference type="Ensembl" id="ENSECAP00000084606.1"/>
    </source>
</evidence>
<reference evidence="1" key="3">
    <citation type="submission" date="2025-09" db="UniProtKB">
        <authorList>
            <consortium name="Ensembl"/>
        </authorList>
    </citation>
    <scope>IDENTIFICATION</scope>
    <source>
        <strain evidence="1">Thoroughbred</strain>
    </source>
</reference>
<proteinExistence type="predicted"/>
<dbReference type="GO" id="GO:0006360">
    <property type="term" value="P:transcription by RNA polymerase I"/>
    <property type="evidence" value="ECO:0007669"/>
    <property type="project" value="InterPro"/>
</dbReference>
<dbReference type="Proteomes" id="UP000002281">
    <property type="component" value="Chromosome 30"/>
</dbReference>
<keyword evidence="2" id="KW-1185">Reference proteome</keyword>
<dbReference type="GO" id="GO:0000120">
    <property type="term" value="C:RNA polymerase I transcription regulator complex"/>
    <property type="evidence" value="ECO:0007669"/>
    <property type="project" value="InterPro"/>
</dbReference>
<organism evidence="1 2">
    <name type="scientific">Equus caballus</name>
    <name type="common">Horse</name>
    <dbReference type="NCBI Taxonomy" id="9796"/>
    <lineage>
        <taxon>Eukaryota</taxon>
        <taxon>Metazoa</taxon>
        <taxon>Chordata</taxon>
        <taxon>Craniata</taxon>
        <taxon>Vertebrata</taxon>
        <taxon>Euteleostomi</taxon>
        <taxon>Mammalia</taxon>
        <taxon>Eutheria</taxon>
        <taxon>Laurasiatheria</taxon>
        <taxon>Perissodactyla</taxon>
        <taxon>Equidae</taxon>
        <taxon>Equus</taxon>
    </lineage>
</organism>
<reference evidence="1 2" key="1">
    <citation type="journal article" date="2009" name="Science">
        <title>Genome sequence, comparative analysis, and population genetics of the domestic horse.</title>
        <authorList>
            <consortium name="Broad Institute Genome Sequencing Platform"/>
            <consortium name="Broad Institute Whole Genome Assembly Team"/>
            <person name="Wade C.M."/>
            <person name="Giulotto E."/>
            <person name="Sigurdsson S."/>
            <person name="Zoli M."/>
            <person name="Gnerre S."/>
            <person name="Imsland F."/>
            <person name="Lear T.L."/>
            <person name="Adelson D.L."/>
            <person name="Bailey E."/>
            <person name="Bellone R.R."/>
            <person name="Bloecker H."/>
            <person name="Distl O."/>
            <person name="Edgar R.C."/>
            <person name="Garber M."/>
            <person name="Leeb T."/>
            <person name="Mauceli E."/>
            <person name="MacLeod J.N."/>
            <person name="Penedo M.C.T."/>
            <person name="Raison J.M."/>
            <person name="Sharpe T."/>
            <person name="Vogel J."/>
            <person name="Andersson L."/>
            <person name="Antczak D.F."/>
            <person name="Biagi T."/>
            <person name="Binns M.M."/>
            <person name="Chowdhary B.P."/>
            <person name="Coleman S.J."/>
            <person name="Della Valle G."/>
            <person name="Fryc S."/>
            <person name="Guerin G."/>
            <person name="Hasegawa T."/>
            <person name="Hill E.W."/>
            <person name="Jurka J."/>
            <person name="Kiialainen A."/>
            <person name="Lindgren G."/>
            <person name="Liu J."/>
            <person name="Magnani E."/>
            <person name="Mickelson J.R."/>
            <person name="Murray J."/>
            <person name="Nergadze S.G."/>
            <person name="Onofrio R."/>
            <person name="Pedroni S."/>
            <person name="Piras M.F."/>
            <person name="Raudsepp T."/>
            <person name="Rocchi M."/>
            <person name="Roeed K.H."/>
            <person name="Ryder O.A."/>
            <person name="Searle S."/>
            <person name="Skow L."/>
            <person name="Swinburne J.E."/>
            <person name="Syvaenen A.C."/>
            <person name="Tozaki T."/>
            <person name="Valberg S.J."/>
            <person name="Vaudin M."/>
            <person name="White J.R."/>
            <person name="Zody M.C."/>
            <person name="Lander E.S."/>
            <person name="Lindblad-Toh K."/>
        </authorList>
    </citation>
    <scope>NUCLEOTIDE SEQUENCE [LARGE SCALE GENOMIC DNA]</scope>
    <source>
        <strain evidence="1 2">Thoroughbred</strain>
    </source>
</reference>
<dbReference type="InterPro" id="IPR039495">
    <property type="entry name" value="TAF1A"/>
</dbReference>
<evidence type="ECO:0000313" key="2">
    <source>
        <dbReference type="Proteomes" id="UP000002281"/>
    </source>
</evidence>
<dbReference type="GeneTree" id="ENSGT00390000011405"/>
<sequence length="138" mass="15643">MLDHSWKTSVNLGALIQIPGVWDPFVKSYVEMLEFYGDQDGAREVLTNYAYDEKFPSNPNDHIYLYNFLKREKAPREKLISVLKVSCRREIANCGPWARSTPRLSLSVRLCLRTTTSVGFHIVCGCVCITAAEVHGCD</sequence>
<protein>
    <submittedName>
        <fullName evidence="1">Uncharacterized protein</fullName>
    </submittedName>
</protein>
<dbReference type="InterPro" id="IPR052669">
    <property type="entry name" value="SL1/TIF-IB_Component"/>
</dbReference>